<proteinExistence type="predicted"/>
<keyword evidence="2" id="KW-0812">Transmembrane</keyword>
<name>A0AAI8VID2_9PEZI</name>
<feature type="transmembrane region" description="Helical" evidence="2">
    <location>
        <begin position="6"/>
        <end position="31"/>
    </location>
</feature>
<feature type="region of interest" description="Disordered" evidence="1">
    <location>
        <begin position="2464"/>
        <end position="2491"/>
    </location>
</feature>
<evidence type="ECO:0000256" key="1">
    <source>
        <dbReference type="SAM" id="MobiDB-lite"/>
    </source>
</evidence>
<feature type="region of interest" description="Disordered" evidence="1">
    <location>
        <begin position="1045"/>
        <end position="1130"/>
    </location>
</feature>
<feature type="compositionally biased region" description="Low complexity" evidence="1">
    <location>
        <begin position="1116"/>
        <end position="1130"/>
    </location>
</feature>
<keyword evidence="2" id="KW-0472">Membrane</keyword>
<organism evidence="3 4">
    <name type="scientific">Anthostomella pinea</name>
    <dbReference type="NCBI Taxonomy" id="933095"/>
    <lineage>
        <taxon>Eukaryota</taxon>
        <taxon>Fungi</taxon>
        <taxon>Dikarya</taxon>
        <taxon>Ascomycota</taxon>
        <taxon>Pezizomycotina</taxon>
        <taxon>Sordariomycetes</taxon>
        <taxon>Xylariomycetidae</taxon>
        <taxon>Xylariales</taxon>
        <taxon>Xylariaceae</taxon>
        <taxon>Anthostomella</taxon>
    </lineage>
</organism>
<feature type="region of interest" description="Disordered" evidence="1">
    <location>
        <begin position="247"/>
        <end position="282"/>
    </location>
</feature>
<feature type="region of interest" description="Disordered" evidence="1">
    <location>
        <begin position="414"/>
        <end position="561"/>
    </location>
</feature>
<feature type="compositionally biased region" description="Polar residues" evidence="1">
    <location>
        <begin position="253"/>
        <end position="275"/>
    </location>
</feature>
<feature type="region of interest" description="Disordered" evidence="1">
    <location>
        <begin position="352"/>
        <end position="381"/>
    </location>
</feature>
<feature type="compositionally biased region" description="Polar residues" evidence="1">
    <location>
        <begin position="551"/>
        <end position="561"/>
    </location>
</feature>
<evidence type="ECO:0000313" key="4">
    <source>
        <dbReference type="Proteomes" id="UP001295740"/>
    </source>
</evidence>
<feature type="region of interest" description="Disordered" evidence="1">
    <location>
        <begin position="609"/>
        <end position="691"/>
    </location>
</feature>
<feature type="transmembrane region" description="Helical" evidence="2">
    <location>
        <begin position="224"/>
        <end position="243"/>
    </location>
</feature>
<dbReference type="Proteomes" id="UP001295740">
    <property type="component" value="Unassembled WGS sequence"/>
</dbReference>
<dbReference type="EMBL" id="CAUWAG010000007">
    <property type="protein sequence ID" value="CAJ2505463.1"/>
    <property type="molecule type" value="Genomic_DNA"/>
</dbReference>
<gene>
    <name evidence="3" type="ORF">KHLLAP_LOCUS5931</name>
</gene>
<feature type="transmembrane region" description="Helical" evidence="2">
    <location>
        <begin position="43"/>
        <end position="64"/>
    </location>
</feature>
<evidence type="ECO:0000313" key="3">
    <source>
        <dbReference type="EMBL" id="CAJ2505463.1"/>
    </source>
</evidence>
<keyword evidence="2" id="KW-1133">Transmembrane helix</keyword>
<feature type="region of interest" description="Disordered" evidence="1">
    <location>
        <begin position="800"/>
        <end position="861"/>
    </location>
</feature>
<evidence type="ECO:0000256" key="2">
    <source>
        <dbReference type="SAM" id="Phobius"/>
    </source>
</evidence>
<feature type="compositionally biased region" description="Basic residues" evidence="1">
    <location>
        <begin position="642"/>
        <end position="658"/>
    </location>
</feature>
<feature type="region of interest" description="Disordered" evidence="1">
    <location>
        <begin position="1164"/>
        <end position="1186"/>
    </location>
</feature>
<feature type="transmembrane region" description="Helical" evidence="2">
    <location>
        <begin position="109"/>
        <end position="131"/>
    </location>
</feature>
<feature type="compositionally biased region" description="Polar residues" evidence="1">
    <location>
        <begin position="1057"/>
        <end position="1082"/>
    </location>
</feature>
<feature type="transmembrane region" description="Helical" evidence="2">
    <location>
        <begin position="151"/>
        <end position="169"/>
    </location>
</feature>
<feature type="transmembrane region" description="Helical" evidence="2">
    <location>
        <begin position="190"/>
        <end position="218"/>
    </location>
</feature>
<feature type="compositionally biased region" description="Basic and acidic residues" evidence="1">
    <location>
        <begin position="454"/>
        <end position="466"/>
    </location>
</feature>
<feature type="compositionally biased region" description="Low complexity" evidence="1">
    <location>
        <begin position="661"/>
        <end position="672"/>
    </location>
</feature>
<accession>A0AAI8VID2</accession>
<feature type="region of interest" description="Disordered" evidence="1">
    <location>
        <begin position="958"/>
        <end position="978"/>
    </location>
</feature>
<protein>
    <submittedName>
        <fullName evidence="3">Uu.00g128570.m01.CDS01</fullName>
    </submittedName>
</protein>
<feature type="compositionally biased region" description="Basic and acidic residues" evidence="1">
    <location>
        <begin position="359"/>
        <end position="368"/>
    </location>
</feature>
<sequence length="2612" mass="286295">MANSAAIPALIAAFFFGILFNAASAALVLYVRGHGSAIFRDGLRLVLILFLLSSTIWALVEFLATLIDPTAASTCQVAVIFSSLFDQLGRTFVEQYLVWAVRRNGEKTAFSLLPQILVLGRLIVGIAFVGLTRAEFNPTCVPVSGVPGVPIAVIVIDAVILILLAVHALSKGSVKNTQDYQQVSGGGRAVGLVIIGLAIWMGTSVTLLLGISTIALFFRTTLPAIGLLILVAFVLLFFQTLVLSRQAPRRPDSPTSQGIQVQGSRDLSSSNSTDYPPSRYEDLKEVGTMSTTAFAAMGDAHQDYRINDDVNLPNISNPVTGVSGVGGLPIQGQLFPPARLSLAELSSLSAVPLPPSDWSNKRSKDGSNRPKVIPKGKGGKIQISHPIVQNSDEDTQNPLNRIPTVDLATAANNERERRAKHAQRVSAFIAQRPAPRAPSPPGRTDAIQRAKSTMRKDVNDLERSESTKTSQSAAGLSVEANASSTATQPSPGAEGVRRRSPRQPQPAPMTSKFQVIRPGEPLRIPILRAPETPQPASPTSPEPVKTPLQRRPTTGLPSNPRAQAAKAMAKEARNQKQQTVMFINNIVYDDPNIVSDIVQDASSKTPLTALESSNSVLHRPRPIPRKSDDDRQVFPVESSPHNAHRRSRSGVSITRRKSGILQSLPGSPTQLPSQPPLPKTAGTTARPLPNDTKSMTFDEKMNFLYTSVPLSAPSTTSNVTDRQSIPQMPPLPATFFDEQPTQTEAFSESEFRHDVRASKTTDRSTIRTASILGVTEIPERLTSNRYLQAASQNRDAADALGNSWAPGIPVNDGEEHDSTHRDMKRKSSPVLPVGRNLSMTSTRSETRTRDGDWTTHWGSVHSPVAPVDVQQSWQKPRTTYIQKDQKDQRDLAQDKVDQDAPAEVVTVMLDTSSEHSFDNRQSFYLEDDEESLSGIPTAANRFSGQFHHRIGEECPTFSARKESGRSRKMPPPTPLLLQGKGTNRAIVVQAAEPSPVESPEAAYQVIQEQLRRFDQANRESVESEGRRLALLEDLELEMGQLENKWQSSHNRLERDSVSTIQTATTRDSRPNSNVVPLSQGASVRSILAERRASRRARMQSGGSLRSKDEDNTGTPSSQDSSQSSESAHASLWQARLAEAQMEYMEHAPDLIMKRNNMNYLSVSKAALGSPSPPDTDDSESDSDIRGNMQSLDSRMFKPAVKPTVPIHELWKSEQPVLPPISAGLWATPVKISTNTVQSYDLPEPSIRPAARKSQGGLTITSSRLWQKPNWQLETAASKGLWRKYVPRPATRPVTIRPPRRNKRVNLLPDIVENPQPLPDKRGTLGIFQFPWGERSEHATIQYRPSQMFMAMPGTMTSGAPMLNAALAARARQVEASEYASSFFDEYEEEEEGDNFDDNYDGFDSEEDGDDFDETTLWEIASLLKSEQVPSKNSLLPPPYPSSPINTSVLAEYVTDMPSDEENDDDVPAGLEILEEPVPIERSPVLRSDQNSVRHLLWSANSDADNARHNGGLPQPDGMTWQSYLPKTTDVVRSRPRVEALTTIDSTSLWVSVDQQADSSRDELLWAAPKPVSAPVVHVVLTQPRVQSQASLLWEKPSAIPPSRTMGACGLSQPDEATWKNHAPERVDSIRSKPRTEENVLRIESACLWAPDVIAANAVISGLLWTSVKSTALLSTAQGHSQVAVDGPLLWVQPVLISPIQVDGLFDVHVPRLDYRRTSKQPAALTLSARAPRVTAEPLSPLTTSNLWGSKSLKVRTAFGIATGKSALWIQPVFDVAPQIGGLFDFKFSRVDHRRTSKEPAAFKISARAPRFVKEPLAQLTTTDLWAPKCSNLTRPSPMPGYLFQSSESQYSSEPKAIPRAAITPAQSHSMWRQPLILTEPAQDGLFDINVARPDFRRTSQFPAAIASVKKSPRKMLEPLPRYKTESLWTAKFQDPATMSSAHNWLLTPSKAVEKNRATKPAHFNEMWTKPAARQEPESQGLFDANAVRNDFRSTSQPPAAKVMASKTPRATVEPLVRFQKGGLWTVRSQSSSSESSSPSWLLVAARPLAPQMPPCEAASIVLIDGTAYTGGLWNKPMAHSESESEGVFNAEAVRHDFRRTSKLPAAISTTTKPRTVKQPAVTLTSKTLWVLQPHVSRASGASKISLWSKSVSVSSSSPGLFQLDPTRTVYRTTSADPAALAMLRKPRSIEQPMQRLQSTRLWVKSQVTSVELDWISIYSVRPSSPSIASMMSSAPSSPTADAASVKTTTTKASTVTTSSKSTGGFLGGWFGRKAKKTPDVPKVPEHAEIEMKTAELDELPEEFIIKNLDEIPRDKPVHIPIRQQHRPTIAYRESWGAALSEAIVASYPGTKLALRASHSKNWDAELQEAINASHIAPKIARSGATPREWSVALRCAITASYPELRFSRGQAPPSQWAAELQQAIVKSKLPDVGPFDVAVRHPVFFGSLETSAETVHPAMEGYGASAKPERSLRQTKHKQAISTRSRSATRGADAAPFVADIPAVPAVVSSLWVKPMPIQTAIHAPTGMWASSSDKTGVPQHGTLPEVECCIQAHHHTQKTSTKVHHSPDIELPSGFGKGGLWKRTTHKYTPREMNWLDDSTKRRFTRLELRY</sequence>
<feature type="compositionally biased region" description="Basic and acidic residues" evidence="1">
    <location>
        <begin position="844"/>
        <end position="853"/>
    </location>
</feature>
<reference evidence="3" key="1">
    <citation type="submission" date="2023-10" db="EMBL/GenBank/DDBJ databases">
        <authorList>
            <person name="Hackl T."/>
        </authorList>
    </citation>
    <scope>NUCLEOTIDE SEQUENCE</scope>
</reference>
<feature type="compositionally biased region" description="Pro residues" evidence="1">
    <location>
        <begin position="532"/>
        <end position="541"/>
    </location>
</feature>
<keyword evidence="4" id="KW-1185">Reference proteome</keyword>
<comment type="caution">
    <text evidence="3">The sequence shown here is derived from an EMBL/GenBank/DDBJ whole genome shotgun (WGS) entry which is preliminary data.</text>
</comment>
<feature type="compositionally biased region" description="Polar residues" evidence="1">
    <location>
        <begin position="467"/>
        <end position="490"/>
    </location>
</feature>